<dbReference type="Proteomes" id="UP000572817">
    <property type="component" value="Unassembled WGS sequence"/>
</dbReference>
<dbReference type="InterPro" id="IPR029069">
    <property type="entry name" value="HotDog_dom_sf"/>
</dbReference>
<evidence type="ECO:0000256" key="2">
    <source>
        <dbReference type="SAM" id="Phobius"/>
    </source>
</evidence>
<dbReference type="PANTHER" id="PTHR12475">
    <property type="match status" value="1"/>
</dbReference>
<dbReference type="SUPFAM" id="SSF54637">
    <property type="entry name" value="Thioesterase/thiol ester dehydrase-isomerase"/>
    <property type="match status" value="1"/>
</dbReference>
<evidence type="ECO:0000313" key="4">
    <source>
        <dbReference type="Proteomes" id="UP000572817"/>
    </source>
</evidence>
<keyword evidence="2" id="KW-0812">Transmembrane</keyword>
<dbReference type="OrthoDB" id="265761at2759"/>
<accession>A0A8H4IS34</accession>
<evidence type="ECO:0008006" key="5">
    <source>
        <dbReference type="Google" id="ProtNLM"/>
    </source>
</evidence>
<keyword evidence="4" id="KW-1185">Reference proteome</keyword>
<name>A0A8H4IS34_9PEZI</name>
<comment type="similarity">
    <text evidence="1">Belongs to the lcsJ thioesterase family.</text>
</comment>
<dbReference type="PANTHER" id="PTHR12475:SF4">
    <property type="entry name" value="PROTEIN THEM6"/>
    <property type="match status" value="1"/>
</dbReference>
<feature type="transmembrane region" description="Helical" evidence="2">
    <location>
        <begin position="16"/>
        <end position="38"/>
    </location>
</feature>
<dbReference type="EMBL" id="WWBZ02000033">
    <property type="protein sequence ID" value="KAF4306272.1"/>
    <property type="molecule type" value="Genomic_DNA"/>
</dbReference>
<dbReference type="Pfam" id="PF13279">
    <property type="entry name" value="4HBT_2"/>
    <property type="match status" value="1"/>
</dbReference>
<organism evidence="3 4">
    <name type="scientific">Botryosphaeria dothidea</name>
    <dbReference type="NCBI Taxonomy" id="55169"/>
    <lineage>
        <taxon>Eukaryota</taxon>
        <taxon>Fungi</taxon>
        <taxon>Dikarya</taxon>
        <taxon>Ascomycota</taxon>
        <taxon>Pezizomycotina</taxon>
        <taxon>Dothideomycetes</taxon>
        <taxon>Dothideomycetes incertae sedis</taxon>
        <taxon>Botryosphaeriales</taxon>
        <taxon>Botryosphaeriaceae</taxon>
        <taxon>Botryosphaeria</taxon>
    </lineage>
</organism>
<evidence type="ECO:0000256" key="1">
    <source>
        <dbReference type="ARBA" id="ARBA00038476"/>
    </source>
</evidence>
<reference evidence="3" key="1">
    <citation type="submission" date="2020-04" db="EMBL/GenBank/DDBJ databases">
        <title>Genome Assembly and Annotation of Botryosphaeria dothidea sdau 11-99, a Latent Pathogen of Apple Fruit Ring Rot in China.</title>
        <authorList>
            <person name="Yu C."/>
            <person name="Diao Y."/>
            <person name="Lu Q."/>
            <person name="Zhao J."/>
            <person name="Cui S."/>
            <person name="Peng C."/>
            <person name="He B."/>
            <person name="Liu H."/>
        </authorList>
    </citation>
    <scope>NUCLEOTIDE SEQUENCE [LARGE SCALE GENOMIC DNA]</scope>
    <source>
        <strain evidence="3">Sdau11-99</strain>
    </source>
</reference>
<dbReference type="InterPro" id="IPR051490">
    <property type="entry name" value="THEM6_lcsJ_thioesterase"/>
</dbReference>
<keyword evidence="2" id="KW-0472">Membrane</keyword>
<dbReference type="CDD" id="cd00586">
    <property type="entry name" value="4HBT"/>
    <property type="match status" value="1"/>
</dbReference>
<protein>
    <recommendedName>
        <fullName evidence="5">Capsule polysaccharide biosynthesis protein</fullName>
    </recommendedName>
</protein>
<proteinExistence type="inferred from homology"/>
<keyword evidence="2" id="KW-1133">Transmembrane helix</keyword>
<gene>
    <name evidence="3" type="ORF">GTA08_BOTSDO05089</name>
</gene>
<comment type="caution">
    <text evidence="3">The sequence shown here is derived from an EMBL/GenBank/DDBJ whole genome shotgun (WGS) entry which is preliminary data.</text>
</comment>
<sequence>MDLATHPATLLLGSAILSHTFALPAWVTAALAFALLNLKSLPLAYHIRLLPSLARLYLPRTTTTKPPDLFHTHSARTRVTPLDCDVNLHKSNSTFLADMDASRAALLSALFAPALRALSASAVLGGVQASFLRPLAPFAAYEVRSRVVAWDDAKWVYVGTRFVAPGERETVFAEAVSRYVVKRGRRTVRPGELLGVGGFLGGGSEEKERLEAARVEGLEGVRRMWFA</sequence>
<dbReference type="AlphaFoldDB" id="A0A8H4IS34"/>
<evidence type="ECO:0000313" key="3">
    <source>
        <dbReference type="EMBL" id="KAF4306272.1"/>
    </source>
</evidence>
<dbReference type="Gene3D" id="3.10.129.10">
    <property type="entry name" value="Hotdog Thioesterase"/>
    <property type="match status" value="1"/>
</dbReference>